<evidence type="ECO:0000256" key="1">
    <source>
        <dbReference type="ARBA" id="ARBA00004173"/>
    </source>
</evidence>
<dbReference type="AlphaFoldDB" id="A0A9P4IVD7"/>
<sequence>MHATSRAARRVAVSSDRLTLDPVCLSCRLSLRQQVRPAATAASPAPATNPLTTPTKSAPSKSSPPKPQQSYRVLTSVVVSRPPLLTRPLTAFEKAYHLYNRRLNERLALPFTRYFYYRKGTPSDGEWKRKVRARTTAARDIGNYSGYGRDAWNDEVLVGSNVGTWEDTVNQVIRDAEEFREDNLRLSGHAGAALGKVEPETSQESGVGRDRTESLQPRDEANADELKGQQVAAAEEQGYEMSASTVKKEAVPRPLPRESGADAENNTKSLSRKMDRTLYLLVKNAAGRWVFPADLVRGKEGLHEAAERVLVQAGGINMNTWVVGNAPIGHYQYTFQKSIADKDRNIEELGEKTFFMKARIMTGQADISKNLLGDTDFCWLAKEEIESVVGPRYWASIKNMLVER</sequence>
<evidence type="ECO:0000256" key="2">
    <source>
        <dbReference type="ARBA" id="ARBA00009070"/>
    </source>
</evidence>
<keyword evidence="5" id="KW-0496">Mitochondrion</keyword>
<comment type="similarity">
    <text evidence="2">Belongs to the mitochondrion-specific ribosomal protein mL46 family.</text>
</comment>
<proteinExistence type="inferred from homology"/>
<evidence type="ECO:0000256" key="6">
    <source>
        <dbReference type="ARBA" id="ARBA00023274"/>
    </source>
</evidence>
<dbReference type="EMBL" id="ML996089">
    <property type="protein sequence ID" value="KAF2150652.1"/>
    <property type="molecule type" value="Genomic_DNA"/>
</dbReference>
<dbReference type="InterPro" id="IPR021757">
    <property type="entry name" value="Ribosomal_mL46_N"/>
</dbReference>
<dbReference type="Gene3D" id="3.90.79.10">
    <property type="entry name" value="Nucleoside Triphosphate Pyrophosphohydrolase"/>
    <property type="match status" value="1"/>
</dbReference>
<feature type="domain" description="Large ribosomal subunit protein mL46 N-terminal" evidence="9">
    <location>
        <begin position="71"/>
        <end position="162"/>
    </location>
</feature>
<dbReference type="CDD" id="cd04661">
    <property type="entry name" value="NUDIX_MRP_L46"/>
    <property type="match status" value="1"/>
</dbReference>
<dbReference type="OrthoDB" id="414075at2759"/>
<feature type="compositionally biased region" description="Low complexity" evidence="8">
    <location>
        <begin position="38"/>
        <end position="61"/>
    </location>
</feature>
<dbReference type="GO" id="GO:0003735">
    <property type="term" value="F:structural constituent of ribosome"/>
    <property type="evidence" value="ECO:0007669"/>
    <property type="project" value="InterPro"/>
</dbReference>
<evidence type="ECO:0000256" key="5">
    <source>
        <dbReference type="ARBA" id="ARBA00023128"/>
    </source>
</evidence>
<keyword evidence="3" id="KW-0809">Transit peptide</keyword>
<evidence type="ECO:0000256" key="8">
    <source>
        <dbReference type="SAM" id="MobiDB-lite"/>
    </source>
</evidence>
<dbReference type="FunFam" id="3.90.79.10:FF:000018">
    <property type="entry name" value="39S ribosomal protein L46, mitochondrial"/>
    <property type="match status" value="1"/>
</dbReference>
<dbReference type="PANTHER" id="PTHR13124">
    <property type="entry name" value="39S RIBOSOMAL PROTEIN L46, MITOCHONDRIAL PRECURSOR-RELATED"/>
    <property type="match status" value="1"/>
</dbReference>
<comment type="caution">
    <text evidence="10">The sequence shown here is derived from an EMBL/GenBank/DDBJ whole genome shotgun (WGS) entry which is preliminary data.</text>
</comment>
<comment type="subcellular location">
    <subcellularLocation>
        <location evidence="1">Mitochondrion</location>
    </subcellularLocation>
</comment>
<dbReference type="GO" id="GO:0005762">
    <property type="term" value="C:mitochondrial large ribosomal subunit"/>
    <property type="evidence" value="ECO:0007669"/>
    <property type="project" value="TreeGrafter"/>
</dbReference>
<evidence type="ECO:0000313" key="10">
    <source>
        <dbReference type="EMBL" id="KAF2150652.1"/>
    </source>
</evidence>
<feature type="compositionally biased region" description="Basic and acidic residues" evidence="8">
    <location>
        <begin position="207"/>
        <end position="227"/>
    </location>
</feature>
<dbReference type="Pfam" id="PF11788">
    <property type="entry name" value="MRP-L46"/>
    <property type="match status" value="1"/>
</dbReference>
<organism evidence="10 11">
    <name type="scientific">Myriangium duriaei CBS 260.36</name>
    <dbReference type="NCBI Taxonomy" id="1168546"/>
    <lineage>
        <taxon>Eukaryota</taxon>
        <taxon>Fungi</taxon>
        <taxon>Dikarya</taxon>
        <taxon>Ascomycota</taxon>
        <taxon>Pezizomycotina</taxon>
        <taxon>Dothideomycetes</taxon>
        <taxon>Dothideomycetidae</taxon>
        <taxon>Myriangiales</taxon>
        <taxon>Myriangiaceae</taxon>
        <taxon>Myriangium</taxon>
    </lineage>
</organism>
<dbReference type="Proteomes" id="UP000799439">
    <property type="component" value="Unassembled WGS sequence"/>
</dbReference>
<dbReference type="InterPro" id="IPR033650">
    <property type="entry name" value="Ribosomal_mL46_NUDIX"/>
</dbReference>
<feature type="region of interest" description="Disordered" evidence="8">
    <location>
        <begin position="38"/>
        <end position="71"/>
    </location>
</feature>
<name>A0A9P4IVD7_9PEZI</name>
<protein>
    <recommendedName>
        <fullName evidence="7">Large ribosomal subunit protein mL46</fullName>
    </recommendedName>
</protein>
<dbReference type="GO" id="GO:0005743">
    <property type="term" value="C:mitochondrial inner membrane"/>
    <property type="evidence" value="ECO:0007669"/>
    <property type="project" value="UniProtKB-ARBA"/>
</dbReference>
<evidence type="ECO:0000256" key="4">
    <source>
        <dbReference type="ARBA" id="ARBA00022980"/>
    </source>
</evidence>
<evidence type="ECO:0000259" key="9">
    <source>
        <dbReference type="Pfam" id="PF11788"/>
    </source>
</evidence>
<reference evidence="10" key="1">
    <citation type="journal article" date="2020" name="Stud. Mycol.">
        <title>101 Dothideomycetes genomes: a test case for predicting lifestyles and emergence of pathogens.</title>
        <authorList>
            <person name="Haridas S."/>
            <person name="Albert R."/>
            <person name="Binder M."/>
            <person name="Bloem J."/>
            <person name="Labutti K."/>
            <person name="Salamov A."/>
            <person name="Andreopoulos B."/>
            <person name="Baker S."/>
            <person name="Barry K."/>
            <person name="Bills G."/>
            <person name="Bluhm B."/>
            <person name="Cannon C."/>
            <person name="Castanera R."/>
            <person name="Culley D."/>
            <person name="Daum C."/>
            <person name="Ezra D."/>
            <person name="Gonzalez J."/>
            <person name="Henrissat B."/>
            <person name="Kuo A."/>
            <person name="Liang C."/>
            <person name="Lipzen A."/>
            <person name="Lutzoni F."/>
            <person name="Magnuson J."/>
            <person name="Mondo S."/>
            <person name="Nolan M."/>
            <person name="Ohm R."/>
            <person name="Pangilinan J."/>
            <person name="Park H.-J."/>
            <person name="Ramirez L."/>
            <person name="Alfaro M."/>
            <person name="Sun H."/>
            <person name="Tritt A."/>
            <person name="Yoshinaga Y."/>
            <person name="Zwiers L.-H."/>
            <person name="Turgeon B."/>
            <person name="Goodwin S."/>
            <person name="Spatafora J."/>
            <person name="Crous P."/>
            <person name="Grigoriev I."/>
        </authorList>
    </citation>
    <scope>NUCLEOTIDE SEQUENCE</scope>
    <source>
        <strain evidence="10">CBS 260.36</strain>
    </source>
</reference>
<evidence type="ECO:0000313" key="11">
    <source>
        <dbReference type="Proteomes" id="UP000799439"/>
    </source>
</evidence>
<evidence type="ECO:0000256" key="3">
    <source>
        <dbReference type="ARBA" id="ARBA00022946"/>
    </source>
</evidence>
<dbReference type="InterPro" id="IPR015797">
    <property type="entry name" value="NUDIX_hydrolase-like_dom_sf"/>
</dbReference>
<keyword evidence="6" id="KW-0687">Ribonucleoprotein</keyword>
<feature type="compositionally biased region" description="Basic and acidic residues" evidence="8">
    <location>
        <begin position="246"/>
        <end position="260"/>
    </location>
</feature>
<keyword evidence="11" id="KW-1185">Reference proteome</keyword>
<accession>A0A9P4IVD7</accession>
<dbReference type="SUPFAM" id="SSF55811">
    <property type="entry name" value="Nudix"/>
    <property type="match status" value="1"/>
</dbReference>
<gene>
    <name evidence="10" type="ORF">K461DRAFT_295907</name>
</gene>
<dbReference type="InterPro" id="IPR040008">
    <property type="entry name" value="Ribosomal_mL46"/>
</dbReference>
<evidence type="ECO:0000256" key="7">
    <source>
        <dbReference type="ARBA" id="ARBA00035190"/>
    </source>
</evidence>
<dbReference type="PANTHER" id="PTHR13124:SF12">
    <property type="entry name" value="LARGE RIBOSOMAL SUBUNIT PROTEIN ML46"/>
    <property type="match status" value="1"/>
</dbReference>
<feature type="region of interest" description="Disordered" evidence="8">
    <location>
        <begin position="190"/>
        <end position="268"/>
    </location>
</feature>
<keyword evidence="4" id="KW-0689">Ribosomal protein</keyword>